<comment type="function">
    <text evidence="5">Specifically methylates the pseudouridine at position 1915 (m3Psi1915) in 23S rRNA.</text>
</comment>
<keyword evidence="5" id="KW-0963">Cytoplasm</keyword>
<dbReference type="OrthoDB" id="9806643at2"/>
<protein>
    <recommendedName>
        <fullName evidence="5">Ribosomal RNA large subunit methyltransferase H</fullName>
        <ecNumber evidence="5">2.1.1.177</ecNumber>
    </recommendedName>
    <alternativeName>
        <fullName evidence="5">23S rRNA (pseudouridine1915-N3)-methyltransferase</fullName>
    </alternativeName>
    <alternativeName>
        <fullName evidence="5">23S rRNA m3Psi1915 methyltransferase</fullName>
    </alternativeName>
    <alternativeName>
        <fullName evidence="5">rRNA (pseudouridine-N3-)-methyltransferase RlmH</fullName>
    </alternativeName>
</protein>
<dbReference type="RefSeq" id="WP_085211063.1">
    <property type="nucleotide sequence ID" value="NZ_FXAM01000001.1"/>
</dbReference>
<gene>
    <name evidence="5" type="primary">rlmH</name>
    <name evidence="6" type="ORF">SAMN02949497_1334</name>
</gene>
<keyword evidence="3 5" id="KW-0949">S-adenosyl-L-methionine</keyword>
<comment type="catalytic activity">
    <reaction evidence="5">
        <text>pseudouridine(1915) in 23S rRNA + S-adenosyl-L-methionine = N(3)-methylpseudouridine(1915) in 23S rRNA + S-adenosyl-L-homocysteine + H(+)</text>
        <dbReference type="Rhea" id="RHEA:42752"/>
        <dbReference type="Rhea" id="RHEA-COMP:10221"/>
        <dbReference type="Rhea" id="RHEA-COMP:10222"/>
        <dbReference type="ChEBI" id="CHEBI:15378"/>
        <dbReference type="ChEBI" id="CHEBI:57856"/>
        <dbReference type="ChEBI" id="CHEBI:59789"/>
        <dbReference type="ChEBI" id="CHEBI:65314"/>
        <dbReference type="ChEBI" id="CHEBI:74486"/>
        <dbReference type="EC" id="2.1.1.177"/>
    </reaction>
</comment>
<keyword evidence="7" id="KW-1185">Reference proteome</keyword>
<proteinExistence type="inferred from homology"/>
<keyword evidence="2 5" id="KW-0808">Transferase</keyword>
<dbReference type="SUPFAM" id="SSF75217">
    <property type="entry name" value="alpha/beta knot"/>
    <property type="match status" value="1"/>
</dbReference>
<keyword evidence="1 5" id="KW-0489">Methyltransferase</keyword>
<dbReference type="Proteomes" id="UP000192923">
    <property type="component" value="Unassembled WGS sequence"/>
</dbReference>
<dbReference type="NCBIfam" id="NF000986">
    <property type="entry name" value="PRK00103.1-4"/>
    <property type="match status" value="1"/>
</dbReference>
<dbReference type="HAMAP" id="MF_00658">
    <property type="entry name" value="23SrRNA_methyltr_H"/>
    <property type="match status" value="1"/>
</dbReference>
<comment type="subcellular location">
    <subcellularLocation>
        <location evidence="5">Cytoplasm</location>
    </subcellularLocation>
</comment>
<dbReference type="Gene3D" id="3.40.1280.10">
    <property type="match status" value="1"/>
</dbReference>
<dbReference type="NCBIfam" id="TIGR00246">
    <property type="entry name" value="tRNA_RlmH_YbeA"/>
    <property type="match status" value="1"/>
</dbReference>
<reference evidence="6 7" key="1">
    <citation type="submission" date="2016-12" db="EMBL/GenBank/DDBJ databases">
        <authorList>
            <person name="Song W.-J."/>
            <person name="Kurnit D.M."/>
        </authorList>
    </citation>
    <scope>NUCLEOTIDE SEQUENCE [LARGE SCALE GENOMIC DNA]</scope>
    <source>
        <strain evidence="6 7">175</strain>
    </source>
</reference>
<dbReference type="EMBL" id="FXAM01000001">
    <property type="protein sequence ID" value="SMF94032.1"/>
    <property type="molecule type" value="Genomic_DNA"/>
</dbReference>
<comment type="subunit">
    <text evidence="5">Homodimer.</text>
</comment>
<dbReference type="STRING" id="1760988.SAMN02949497_1334"/>
<evidence type="ECO:0000313" key="7">
    <source>
        <dbReference type="Proteomes" id="UP000192923"/>
    </source>
</evidence>
<comment type="similarity">
    <text evidence="4 5">Belongs to the RNA methyltransferase RlmH family.</text>
</comment>
<dbReference type="InterPro" id="IPR003742">
    <property type="entry name" value="RlmH-like"/>
</dbReference>
<organism evidence="6 7">
    <name type="scientific">Methylomagnum ishizawai</name>
    <dbReference type="NCBI Taxonomy" id="1760988"/>
    <lineage>
        <taxon>Bacteria</taxon>
        <taxon>Pseudomonadati</taxon>
        <taxon>Pseudomonadota</taxon>
        <taxon>Gammaproteobacteria</taxon>
        <taxon>Methylococcales</taxon>
        <taxon>Methylococcaceae</taxon>
        <taxon>Methylomagnum</taxon>
    </lineage>
</organism>
<dbReference type="GO" id="GO:0005737">
    <property type="term" value="C:cytoplasm"/>
    <property type="evidence" value="ECO:0007669"/>
    <property type="project" value="UniProtKB-SubCell"/>
</dbReference>
<dbReference type="PIRSF" id="PIRSF004505">
    <property type="entry name" value="MT_bac"/>
    <property type="match status" value="1"/>
</dbReference>
<dbReference type="AlphaFoldDB" id="A0A1Y6D0F0"/>
<evidence type="ECO:0000313" key="6">
    <source>
        <dbReference type="EMBL" id="SMF94032.1"/>
    </source>
</evidence>
<feature type="binding site" evidence="5">
    <location>
        <position position="104"/>
    </location>
    <ligand>
        <name>S-adenosyl-L-methionine</name>
        <dbReference type="ChEBI" id="CHEBI:59789"/>
    </ligand>
</feature>
<feature type="binding site" evidence="5">
    <location>
        <position position="73"/>
    </location>
    <ligand>
        <name>S-adenosyl-L-methionine</name>
        <dbReference type="ChEBI" id="CHEBI:59789"/>
    </ligand>
</feature>
<evidence type="ECO:0000256" key="1">
    <source>
        <dbReference type="ARBA" id="ARBA00022603"/>
    </source>
</evidence>
<evidence type="ECO:0000256" key="5">
    <source>
        <dbReference type="HAMAP-Rule" id="MF_00658"/>
    </source>
</evidence>
<evidence type="ECO:0000256" key="4">
    <source>
        <dbReference type="ARBA" id="ARBA00038303"/>
    </source>
</evidence>
<dbReference type="PANTHER" id="PTHR33603">
    <property type="entry name" value="METHYLTRANSFERASE"/>
    <property type="match status" value="1"/>
</dbReference>
<evidence type="ECO:0000256" key="2">
    <source>
        <dbReference type="ARBA" id="ARBA00022679"/>
    </source>
</evidence>
<dbReference type="GO" id="GO:0070038">
    <property type="term" value="F:rRNA (pseudouridine-N3-)-methyltransferase activity"/>
    <property type="evidence" value="ECO:0007669"/>
    <property type="project" value="UniProtKB-UniRule"/>
</dbReference>
<dbReference type="Pfam" id="PF02590">
    <property type="entry name" value="SPOUT_MTase"/>
    <property type="match status" value="1"/>
</dbReference>
<keyword evidence="5" id="KW-0698">rRNA processing</keyword>
<name>A0A1Y6D0F0_9GAMM</name>
<sequence>MQIHLLAVGHRMPDWVVAGYEEYAKRLPRECALVLKEIAPAKRGKNADIGKLREDEGGRMLAALPRDSHVVALDLGGQDWSTPDLSQQLQRWLGNGRDVALLVGGPDGLAPACLQRAQQVWCLSRLTFPHPIVRVIVAEQIYRAWSLSQNHPYHR</sequence>
<dbReference type="CDD" id="cd18081">
    <property type="entry name" value="RlmH-like"/>
    <property type="match status" value="1"/>
</dbReference>
<feature type="binding site" evidence="5">
    <location>
        <begin position="123"/>
        <end position="128"/>
    </location>
    <ligand>
        <name>S-adenosyl-L-methionine</name>
        <dbReference type="ChEBI" id="CHEBI:59789"/>
    </ligand>
</feature>
<evidence type="ECO:0000256" key="3">
    <source>
        <dbReference type="ARBA" id="ARBA00022691"/>
    </source>
</evidence>
<accession>A0A1Y6D0F0</accession>
<dbReference type="InterPro" id="IPR029026">
    <property type="entry name" value="tRNA_m1G_MTases_N"/>
</dbReference>
<dbReference type="PANTHER" id="PTHR33603:SF1">
    <property type="entry name" value="RIBOSOMAL RNA LARGE SUBUNIT METHYLTRANSFERASE H"/>
    <property type="match status" value="1"/>
</dbReference>
<dbReference type="InterPro" id="IPR029028">
    <property type="entry name" value="Alpha/beta_knot_MTases"/>
</dbReference>
<dbReference type="EC" id="2.1.1.177" evidence="5"/>